<keyword evidence="1" id="KW-1133">Transmembrane helix</keyword>
<gene>
    <name evidence="2" type="ORF">EDD34_2170</name>
</gene>
<dbReference type="AlphaFoldDB" id="A0A3N4YKA4"/>
<comment type="caution">
    <text evidence="2">The sequence shown here is derived from an EMBL/GenBank/DDBJ whole genome shotgun (WGS) entry which is preliminary data.</text>
</comment>
<sequence length="183" mass="19412">MNPRSHLGLREQPLPHVRITTGPTLPGWTFPLTQALTATALLTGATRTDWLTQPLLQTTLLALTALLVLRPTPTTAGILLTATAILLWTSGDGPFDPRVLWLAPLGHLLWRTTWWAARTPPTARVELAAILTGWRQTALVLAATELLALAAWGVTALPGVGPAILVGASALAALAVLALPREE</sequence>
<dbReference type="Proteomes" id="UP000280501">
    <property type="component" value="Unassembled WGS sequence"/>
</dbReference>
<evidence type="ECO:0000313" key="3">
    <source>
        <dbReference type="Proteomes" id="UP000280501"/>
    </source>
</evidence>
<dbReference type="EMBL" id="RKQZ01000001">
    <property type="protein sequence ID" value="RPF21539.1"/>
    <property type="molecule type" value="Genomic_DNA"/>
</dbReference>
<evidence type="ECO:0000256" key="1">
    <source>
        <dbReference type="SAM" id="Phobius"/>
    </source>
</evidence>
<name>A0A3N4YKA4_9MICO</name>
<feature type="transmembrane region" description="Helical" evidence="1">
    <location>
        <begin position="160"/>
        <end position="179"/>
    </location>
</feature>
<proteinExistence type="predicted"/>
<feature type="transmembrane region" description="Helical" evidence="1">
    <location>
        <begin position="60"/>
        <end position="87"/>
    </location>
</feature>
<keyword evidence="3" id="KW-1185">Reference proteome</keyword>
<organism evidence="2 3">
    <name type="scientific">Myceligenerans xiligouense</name>
    <dbReference type="NCBI Taxonomy" id="253184"/>
    <lineage>
        <taxon>Bacteria</taxon>
        <taxon>Bacillati</taxon>
        <taxon>Actinomycetota</taxon>
        <taxon>Actinomycetes</taxon>
        <taxon>Micrococcales</taxon>
        <taxon>Promicromonosporaceae</taxon>
        <taxon>Myceligenerans</taxon>
    </lineage>
</organism>
<dbReference type="RefSeq" id="WP_123814567.1">
    <property type="nucleotide sequence ID" value="NZ_RKQZ01000001.1"/>
</dbReference>
<protein>
    <submittedName>
        <fullName evidence="2">Uncharacterized protein</fullName>
    </submittedName>
</protein>
<keyword evidence="1" id="KW-0812">Transmembrane</keyword>
<accession>A0A3N4YKA4</accession>
<keyword evidence="1" id="KW-0472">Membrane</keyword>
<reference evidence="2 3" key="1">
    <citation type="submission" date="2018-11" db="EMBL/GenBank/DDBJ databases">
        <title>Sequencing the genomes of 1000 actinobacteria strains.</title>
        <authorList>
            <person name="Klenk H.-P."/>
        </authorList>
    </citation>
    <scope>NUCLEOTIDE SEQUENCE [LARGE SCALE GENOMIC DNA]</scope>
    <source>
        <strain evidence="2 3">DSM 15700</strain>
    </source>
</reference>
<evidence type="ECO:0000313" key="2">
    <source>
        <dbReference type="EMBL" id="RPF21539.1"/>
    </source>
</evidence>